<sequence length="76" mass="8674">MLDHLKSTFGSFNMKDAATGKVLDNDEKSLQELNLCPAALILFEWDKETLVEYARNNLKEGYLREELENDANQLPA</sequence>
<evidence type="ECO:0000313" key="1">
    <source>
        <dbReference type="EMBL" id="KAK0426679.1"/>
    </source>
</evidence>
<protein>
    <submittedName>
        <fullName evidence="1">Uncharacterized protein</fullName>
    </submittedName>
</protein>
<evidence type="ECO:0000313" key="2">
    <source>
        <dbReference type="Proteomes" id="UP001175271"/>
    </source>
</evidence>
<organism evidence="1 2">
    <name type="scientific">Steinernema hermaphroditum</name>
    <dbReference type="NCBI Taxonomy" id="289476"/>
    <lineage>
        <taxon>Eukaryota</taxon>
        <taxon>Metazoa</taxon>
        <taxon>Ecdysozoa</taxon>
        <taxon>Nematoda</taxon>
        <taxon>Chromadorea</taxon>
        <taxon>Rhabditida</taxon>
        <taxon>Tylenchina</taxon>
        <taxon>Panagrolaimomorpha</taxon>
        <taxon>Strongyloidoidea</taxon>
        <taxon>Steinernematidae</taxon>
        <taxon>Steinernema</taxon>
    </lineage>
</organism>
<name>A0AA39MAM6_9BILA</name>
<gene>
    <name evidence="1" type="ORF">QR680_009840</name>
</gene>
<dbReference type="Proteomes" id="UP001175271">
    <property type="component" value="Unassembled WGS sequence"/>
</dbReference>
<comment type="caution">
    <text evidence="1">The sequence shown here is derived from an EMBL/GenBank/DDBJ whole genome shotgun (WGS) entry which is preliminary data.</text>
</comment>
<dbReference type="EMBL" id="JAUCMV010000001">
    <property type="protein sequence ID" value="KAK0426679.1"/>
    <property type="molecule type" value="Genomic_DNA"/>
</dbReference>
<proteinExistence type="predicted"/>
<reference evidence="1" key="1">
    <citation type="submission" date="2023-06" db="EMBL/GenBank/DDBJ databases">
        <title>Genomic analysis of the entomopathogenic nematode Steinernema hermaphroditum.</title>
        <authorList>
            <person name="Schwarz E.M."/>
            <person name="Heppert J.K."/>
            <person name="Baniya A."/>
            <person name="Schwartz H.T."/>
            <person name="Tan C.-H."/>
            <person name="Antoshechkin I."/>
            <person name="Sternberg P.W."/>
            <person name="Goodrich-Blair H."/>
            <person name="Dillman A.R."/>
        </authorList>
    </citation>
    <scope>NUCLEOTIDE SEQUENCE</scope>
    <source>
        <strain evidence="1">PS9179</strain>
        <tissue evidence="1">Whole animal</tissue>
    </source>
</reference>
<keyword evidence="2" id="KW-1185">Reference proteome</keyword>
<accession>A0AA39MAM6</accession>
<dbReference type="AlphaFoldDB" id="A0AA39MAM6"/>